<comment type="similarity">
    <text evidence="2">Belongs to the RNase H family.</text>
</comment>
<dbReference type="InterPro" id="IPR012337">
    <property type="entry name" value="RNaseH-like_sf"/>
</dbReference>
<evidence type="ECO:0000256" key="4">
    <source>
        <dbReference type="ARBA" id="ARBA00022722"/>
    </source>
</evidence>
<dbReference type="OrthoDB" id="245563at2759"/>
<dbReference type="Proteomes" id="UP000767238">
    <property type="component" value="Unassembled WGS sequence"/>
</dbReference>
<feature type="region of interest" description="Disordered" evidence="8">
    <location>
        <begin position="1"/>
        <end position="48"/>
    </location>
</feature>
<dbReference type="GO" id="GO:0046872">
    <property type="term" value="F:metal ion binding"/>
    <property type="evidence" value="ECO:0007669"/>
    <property type="project" value="UniProtKB-KW"/>
</dbReference>
<reference evidence="10" key="2">
    <citation type="submission" date="2021-08" db="EMBL/GenBank/DDBJ databases">
        <authorList>
            <person name="Gostincar C."/>
            <person name="Sun X."/>
            <person name="Song Z."/>
            <person name="Gunde-Cimerman N."/>
        </authorList>
    </citation>
    <scope>NUCLEOTIDE SEQUENCE</scope>
    <source>
        <strain evidence="10">EXF-8016</strain>
    </source>
</reference>
<keyword evidence="7" id="KW-0378">Hydrolase</keyword>
<feature type="domain" description="RNase H type-1" evidence="9">
    <location>
        <begin position="476"/>
        <end position="657"/>
    </location>
</feature>
<evidence type="ECO:0000313" key="11">
    <source>
        <dbReference type="Proteomes" id="UP000767238"/>
    </source>
</evidence>
<protein>
    <recommendedName>
        <fullName evidence="3">ribonuclease H</fullName>
        <ecNumber evidence="3">3.1.26.4</ecNumber>
    </recommendedName>
</protein>
<comment type="caution">
    <text evidence="10">The sequence shown here is derived from an EMBL/GenBank/DDBJ whole genome shotgun (WGS) entry which is preliminary data.</text>
</comment>
<dbReference type="InterPro" id="IPR050092">
    <property type="entry name" value="RNase_H"/>
</dbReference>
<accession>A0A9P8GS37</accession>
<dbReference type="GO" id="GO:0003676">
    <property type="term" value="F:nucleic acid binding"/>
    <property type="evidence" value="ECO:0007669"/>
    <property type="project" value="InterPro"/>
</dbReference>
<dbReference type="Gene3D" id="3.30.420.10">
    <property type="entry name" value="Ribonuclease H-like superfamily/Ribonuclease H"/>
    <property type="match status" value="1"/>
</dbReference>
<evidence type="ECO:0000256" key="8">
    <source>
        <dbReference type="SAM" id="MobiDB-lite"/>
    </source>
</evidence>
<dbReference type="GO" id="GO:0043137">
    <property type="term" value="P:DNA replication, removal of RNA primer"/>
    <property type="evidence" value="ECO:0007669"/>
    <property type="project" value="TreeGrafter"/>
</dbReference>
<sequence length="658" mass="73583">MEDQNGRNYQHYLGRSRTPQISAHYNTTTSTSSAGQFKTPQLPQHTTSKARAQPLAHSSYLGDENLVSSPLYDGYNHGGTTSLNYNNYVAHQQSTSSSFGDADFTYGYQQVPRAHSSPHYTPHSMPSMSVSPHYGMPHATHSFPASTAPFHDLNSTTAGSGMYEAVSFDHQAFQISGFTTSDSHNSYTSHGQAQEQITGQEIDCNIHELFNQYQLQTREIFTLVKDRQLKPTASLLLQISKFLIGNVGALGLDRDDKAQYQDRLKLWDTFNQCWLTVLHSQHKTTQIMARTGQQLPFGQSILGFDDLEILGQEIVQLCDGIEKTGLVDYQMGVAEERIVDLLLKCLVVAHQRTMGFPDTPVELPDGRLVCEDHGLQICHQCFCDYTFLDDHSEQSSSIEEPSTCSENDIEQRCQMAEPAAPILEGAAARFNPNSQASAYCEECGLTWMVATPDFADQEDVFQDCPFHNSLEADRAERRTLFVHVDGACPDNGTKSAVGGIGIYFGPSSPYNLSALVTRNFAQPPTSQQAELTAATRALELIREKCMPARRQLVNTYILCPCHTECWAMSIPFRIVIITDSAYLFDCMTSHLMVWRWDPKIQVYTNKKSGKSIINSRYIRNIVKAVEMLAERGVQVLWKKVPRALNLEADRLAKARAKI</sequence>
<dbReference type="EC" id="3.1.26.4" evidence="3"/>
<evidence type="ECO:0000259" key="9">
    <source>
        <dbReference type="PROSITE" id="PS50879"/>
    </source>
</evidence>
<evidence type="ECO:0000256" key="5">
    <source>
        <dbReference type="ARBA" id="ARBA00022723"/>
    </source>
</evidence>
<evidence type="ECO:0000256" key="2">
    <source>
        <dbReference type="ARBA" id="ARBA00005300"/>
    </source>
</evidence>
<organism evidence="10 11">
    <name type="scientific">Aureobasidium melanogenum</name>
    <name type="common">Aureobasidium pullulans var. melanogenum</name>
    <dbReference type="NCBI Taxonomy" id="46634"/>
    <lineage>
        <taxon>Eukaryota</taxon>
        <taxon>Fungi</taxon>
        <taxon>Dikarya</taxon>
        <taxon>Ascomycota</taxon>
        <taxon>Pezizomycotina</taxon>
        <taxon>Dothideomycetes</taxon>
        <taxon>Dothideomycetidae</taxon>
        <taxon>Dothideales</taxon>
        <taxon>Saccotheciaceae</taxon>
        <taxon>Aureobasidium</taxon>
    </lineage>
</organism>
<dbReference type="SUPFAM" id="SSF53098">
    <property type="entry name" value="Ribonuclease H-like"/>
    <property type="match status" value="1"/>
</dbReference>
<evidence type="ECO:0000256" key="1">
    <source>
        <dbReference type="ARBA" id="ARBA00000077"/>
    </source>
</evidence>
<keyword evidence="6" id="KW-0255">Endonuclease</keyword>
<keyword evidence="4" id="KW-0540">Nuclease</keyword>
<feature type="compositionally biased region" description="Polar residues" evidence="8">
    <location>
        <begin position="17"/>
        <end position="48"/>
    </location>
</feature>
<proteinExistence type="inferred from homology"/>
<comment type="catalytic activity">
    <reaction evidence="1">
        <text>Endonucleolytic cleavage to 5'-phosphomonoester.</text>
        <dbReference type="EC" id="3.1.26.4"/>
    </reaction>
</comment>
<evidence type="ECO:0000313" key="10">
    <source>
        <dbReference type="EMBL" id="KAH0234445.1"/>
    </source>
</evidence>
<dbReference type="AlphaFoldDB" id="A0A9P8GS37"/>
<evidence type="ECO:0000256" key="7">
    <source>
        <dbReference type="ARBA" id="ARBA00022801"/>
    </source>
</evidence>
<dbReference type="PANTHER" id="PTHR10642:SF26">
    <property type="entry name" value="RIBONUCLEASE H1"/>
    <property type="match status" value="1"/>
</dbReference>
<dbReference type="GO" id="GO:0004523">
    <property type="term" value="F:RNA-DNA hybrid ribonuclease activity"/>
    <property type="evidence" value="ECO:0007669"/>
    <property type="project" value="UniProtKB-EC"/>
</dbReference>
<name>A0A9P8GS37_AURME</name>
<gene>
    <name evidence="10" type="ORF">KCV03_g822</name>
</gene>
<evidence type="ECO:0000256" key="3">
    <source>
        <dbReference type="ARBA" id="ARBA00012180"/>
    </source>
</evidence>
<keyword evidence="5" id="KW-0479">Metal-binding</keyword>
<feature type="non-terminal residue" evidence="10">
    <location>
        <position position="658"/>
    </location>
</feature>
<reference evidence="10" key="1">
    <citation type="journal article" date="2021" name="J Fungi (Basel)">
        <title>Virulence traits and population genomics of the black yeast Aureobasidium melanogenum.</title>
        <authorList>
            <person name="Cernosa A."/>
            <person name="Sun X."/>
            <person name="Gostincar C."/>
            <person name="Fang C."/>
            <person name="Gunde-Cimerman N."/>
            <person name="Song Z."/>
        </authorList>
    </citation>
    <scope>NUCLEOTIDE SEQUENCE</scope>
    <source>
        <strain evidence="10">EXF-8016</strain>
    </source>
</reference>
<dbReference type="Pfam" id="PF00075">
    <property type="entry name" value="RNase_H"/>
    <property type="match status" value="1"/>
</dbReference>
<dbReference type="InterPro" id="IPR002156">
    <property type="entry name" value="RNaseH_domain"/>
</dbReference>
<dbReference type="InterPro" id="IPR036397">
    <property type="entry name" value="RNaseH_sf"/>
</dbReference>
<dbReference type="PANTHER" id="PTHR10642">
    <property type="entry name" value="RIBONUCLEASE H1"/>
    <property type="match status" value="1"/>
</dbReference>
<dbReference type="PROSITE" id="PS50879">
    <property type="entry name" value="RNASE_H_1"/>
    <property type="match status" value="1"/>
</dbReference>
<evidence type="ECO:0000256" key="6">
    <source>
        <dbReference type="ARBA" id="ARBA00022759"/>
    </source>
</evidence>
<dbReference type="EMBL" id="JAHFYH010000003">
    <property type="protein sequence ID" value="KAH0234445.1"/>
    <property type="molecule type" value="Genomic_DNA"/>
</dbReference>